<comment type="caution">
    <text evidence="7">The sequence shown here is derived from an EMBL/GenBank/DDBJ whole genome shotgun (WGS) entry which is preliminary data.</text>
</comment>
<dbReference type="InterPro" id="IPR013324">
    <property type="entry name" value="RNA_pol_sigma_r3/r4-like"/>
</dbReference>
<dbReference type="InterPro" id="IPR036388">
    <property type="entry name" value="WH-like_DNA-bd_sf"/>
</dbReference>
<name>A0A4R9LXL1_9LEPT</name>
<dbReference type="InterPro" id="IPR039425">
    <property type="entry name" value="RNA_pol_sigma-70-like"/>
</dbReference>
<feature type="domain" description="RNA polymerase sigma factor 70 region 4 type 2" evidence="6">
    <location>
        <begin position="132"/>
        <end position="182"/>
    </location>
</feature>
<gene>
    <name evidence="7" type="ORF">EHS15_11700</name>
</gene>
<dbReference type="Gene3D" id="1.10.10.10">
    <property type="entry name" value="Winged helix-like DNA-binding domain superfamily/Winged helix DNA-binding domain"/>
    <property type="match status" value="1"/>
</dbReference>
<evidence type="ECO:0000256" key="1">
    <source>
        <dbReference type="ARBA" id="ARBA00010641"/>
    </source>
</evidence>
<comment type="similarity">
    <text evidence="1">Belongs to the sigma-70 factor family. ECF subfamily.</text>
</comment>
<dbReference type="NCBIfam" id="TIGR02937">
    <property type="entry name" value="sigma70-ECF"/>
    <property type="match status" value="1"/>
</dbReference>
<dbReference type="Proteomes" id="UP000298058">
    <property type="component" value="Unassembled WGS sequence"/>
</dbReference>
<keyword evidence="2" id="KW-0805">Transcription regulation</keyword>
<evidence type="ECO:0000256" key="4">
    <source>
        <dbReference type="ARBA" id="ARBA00023163"/>
    </source>
</evidence>
<evidence type="ECO:0000256" key="3">
    <source>
        <dbReference type="ARBA" id="ARBA00023082"/>
    </source>
</evidence>
<dbReference type="SUPFAM" id="SSF88946">
    <property type="entry name" value="Sigma2 domain of RNA polymerase sigma factors"/>
    <property type="match status" value="1"/>
</dbReference>
<proteinExistence type="inferred from homology"/>
<keyword evidence="4" id="KW-0804">Transcription</keyword>
<evidence type="ECO:0000313" key="7">
    <source>
        <dbReference type="EMBL" id="TGN19064.1"/>
    </source>
</evidence>
<dbReference type="InterPro" id="IPR007627">
    <property type="entry name" value="RNA_pol_sigma70_r2"/>
</dbReference>
<dbReference type="GO" id="GO:0016987">
    <property type="term" value="F:sigma factor activity"/>
    <property type="evidence" value="ECO:0007669"/>
    <property type="project" value="UniProtKB-KW"/>
</dbReference>
<evidence type="ECO:0000313" key="8">
    <source>
        <dbReference type="Proteomes" id="UP000298058"/>
    </source>
</evidence>
<protein>
    <submittedName>
        <fullName evidence="7">RNA polymerase sigma factor</fullName>
    </submittedName>
</protein>
<dbReference type="AlphaFoldDB" id="A0A4R9LXL1"/>
<dbReference type="GO" id="GO:0006352">
    <property type="term" value="P:DNA-templated transcription initiation"/>
    <property type="evidence" value="ECO:0007669"/>
    <property type="project" value="InterPro"/>
</dbReference>
<evidence type="ECO:0000259" key="5">
    <source>
        <dbReference type="Pfam" id="PF04542"/>
    </source>
</evidence>
<dbReference type="InterPro" id="IPR013325">
    <property type="entry name" value="RNA_pol_sigma_r2"/>
</dbReference>
<organism evidence="7 8">
    <name type="scientific">Leptospira idonii</name>
    <dbReference type="NCBI Taxonomy" id="1193500"/>
    <lineage>
        <taxon>Bacteria</taxon>
        <taxon>Pseudomonadati</taxon>
        <taxon>Spirochaetota</taxon>
        <taxon>Spirochaetia</taxon>
        <taxon>Leptospirales</taxon>
        <taxon>Leptospiraceae</taxon>
        <taxon>Leptospira</taxon>
    </lineage>
</organism>
<dbReference type="Pfam" id="PF04542">
    <property type="entry name" value="Sigma70_r2"/>
    <property type="match status" value="1"/>
</dbReference>
<dbReference type="Gene3D" id="1.10.1740.10">
    <property type="match status" value="1"/>
</dbReference>
<dbReference type="Pfam" id="PF08281">
    <property type="entry name" value="Sigma70_r4_2"/>
    <property type="match status" value="1"/>
</dbReference>
<dbReference type="EMBL" id="RQHW01000042">
    <property type="protein sequence ID" value="TGN19064.1"/>
    <property type="molecule type" value="Genomic_DNA"/>
</dbReference>
<keyword evidence="3" id="KW-0731">Sigma factor</keyword>
<reference evidence="7" key="1">
    <citation type="journal article" date="2019" name="PLoS Negl. Trop. Dis.">
        <title>Revisiting the worldwide diversity of Leptospira species in the environment.</title>
        <authorList>
            <person name="Vincent A.T."/>
            <person name="Schiettekatte O."/>
            <person name="Bourhy P."/>
            <person name="Veyrier F.J."/>
            <person name="Picardeau M."/>
        </authorList>
    </citation>
    <scope>NUCLEOTIDE SEQUENCE [LARGE SCALE GENOMIC DNA]</scope>
    <source>
        <strain evidence="7">201300427</strain>
    </source>
</reference>
<evidence type="ECO:0000259" key="6">
    <source>
        <dbReference type="Pfam" id="PF08281"/>
    </source>
</evidence>
<dbReference type="SUPFAM" id="SSF88659">
    <property type="entry name" value="Sigma3 and sigma4 domains of RNA polymerase sigma factors"/>
    <property type="match status" value="1"/>
</dbReference>
<dbReference type="OrthoDB" id="9795666at2"/>
<dbReference type="GO" id="GO:0003677">
    <property type="term" value="F:DNA binding"/>
    <property type="evidence" value="ECO:0007669"/>
    <property type="project" value="InterPro"/>
</dbReference>
<dbReference type="InterPro" id="IPR014284">
    <property type="entry name" value="RNA_pol_sigma-70_dom"/>
</dbReference>
<keyword evidence="8" id="KW-1185">Reference proteome</keyword>
<accession>A0A4R9LXL1</accession>
<evidence type="ECO:0000256" key="2">
    <source>
        <dbReference type="ARBA" id="ARBA00023015"/>
    </source>
</evidence>
<feature type="domain" description="RNA polymerase sigma-70 region 2" evidence="5">
    <location>
        <begin position="39"/>
        <end position="104"/>
    </location>
</feature>
<dbReference type="InterPro" id="IPR013249">
    <property type="entry name" value="RNA_pol_sigma70_r4_t2"/>
</dbReference>
<sequence>MKNMEIRNIKKTAPKKRNGTKNVTNLEFEKVISTTKWAVLSAIRKYLDARLADNIDDVAQETYIRMYRYLQKNGWDADKIVSLGNWAYTIAKNESLRFTQKQNKERVKAQKVFDDPFREEETSFEGSLLDRLEYEKLLQEIPSQYKDVLVLLGEGKTGDQIAAQLHIAPGTVKSRLFRAKRFIYEKFQIQQRD</sequence>
<dbReference type="PANTHER" id="PTHR43133:SF51">
    <property type="entry name" value="RNA POLYMERASE SIGMA FACTOR"/>
    <property type="match status" value="1"/>
</dbReference>
<dbReference type="PANTHER" id="PTHR43133">
    <property type="entry name" value="RNA POLYMERASE ECF-TYPE SIGMA FACTO"/>
    <property type="match status" value="1"/>
</dbReference>